<dbReference type="PROSITE" id="PS50815">
    <property type="entry name" value="HORMA"/>
    <property type="match status" value="1"/>
</dbReference>
<evidence type="ECO:0000256" key="5">
    <source>
        <dbReference type="ARBA" id="ARBA00023254"/>
    </source>
</evidence>
<evidence type="ECO:0000313" key="8">
    <source>
        <dbReference type="RefSeq" id="XP_034255807.1"/>
    </source>
</evidence>
<dbReference type="Pfam" id="PF02301">
    <property type="entry name" value="HORMA"/>
    <property type="match status" value="1"/>
</dbReference>
<dbReference type="GO" id="GO:0005694">
    <property type="term" value="C:chromosome"/>
    <property type="evidence" value="ECO:0007669"/>
    <property type="project" value="UniProtKB-SubCell"/>
</dbReference>
<dbReference type="PANTHER" id="PTHR48225:SF7">
    <property type="entry name" value="MEIOSIS-SPECIFIC PROTEIN HOP1"/>
    <property type="match status" value="1"/>
</dbReference>
<dbReference type="Gene3D" id="3.30.900.10">
    <property type="entry name" value="HORMA domain"/>
    <property type="match status" value="1"/>
</dbReference>
<reference evidence="8 9" key="1">
    <citation type="submission" date="2025-04" db="UniProtKB">
        <authorList>
            <consortium name="RefSeq"/>
        </authorList>
    </citation>
    <scope>IDENTIFICATION</scope>
    <source>
        <tissue evidence="8 9">Total insect</tissue>
    </source>
</reference>
<proteinExistence type="predicted"/>
<dbReference type="GeneID" id="117653906"/>
<sequence length="380" mass="42784">MASGTSFKKCENEQAILLPSPTTREQSGLMIKKLTGVCVSTIAFLRNLFDSENFETRSLCGQNVQILKRSCHRNNGVDCLLKWLKGVFDALDNKYLKTVSLEIRDVTGLLLETYEFHYTFHDDQPLLNIETSKNIHVGGTVWRDSSMEEIRILLRNILVATSAQPILPPNCFTSVRIHYHDGTPEDYEPPGFKPFFGESPDHVHPNRLKLACGQVSTKFHTLNIKTKLAQTIPSSSEPSTPEIRCECGLEDRAGSLLKCETCGTLQHLACYKIFSEENSQSQRTHKCIKCGNSKPPKDFDAVSCLFRRVIALCAKSKSVSIKKLTNELNLNPDSALVHMKKLQREGALQKSIVPICLEKTDFMHTVNKSAIDNFKVKYFN</sequence>
<name>A0A6P9ACA1_THRPL</name>
<dbReference type="InterPro" id="IPR036570">
    <property type="entry name" value="HORMA_dom_sf"/>
</dbReference>
<dbReference type="GO" id="GO:0005634">
    <property type="term" value="C:nucleus"/>
    <property type="evidence" value="ECO:0007669"/>
    <property type="project" value="UniProtKB-SubCell"/>
</dbReference>
<dbReference type="RefSeq" id="XP_034255808.1">
    <property type="nucleotide sequence ID" value="XM_034399917.1"/>
</dbReference>
<comment type="subcellular location">
    <subcellularLocation>
        <location evidence="2">Chromosome</location>
    </subcellularLocation>
    <subcellularLocation>
        <location evidence="1">Nucleus</location>
    </subcellularLocation>
</comment>
<keyword evidence="3" id="KW-0158">Chromosome</keyword>
<evidence type="ECO:0000313" key="9">
    <source>
        <dbReference type="RefSeq" id="XP_034255808.1"/>
    </source>
</evidence>
<evidence type="ECO:0000256" key="3">
    <source>
        <dbReference type="ARBA" id="ARBA00022454"/>
    </source>
</evidence>
<dbReference type="PANTHER" id="PTHR48225">
    <property type="entry name" value="HORMA DOMAIN-CONTAINING PROTEIN 1"/>
    <property type="match status" value="1"/>
</dbReference>
<dbReference type="InterPro" id="IPR013083">
    <property type="entry name" value="Znf_RING/FYVE/PHD"/>
</dbReference>
<keyword evidence="4" id="KW-0539">Nucleus</keyword>
<evidence type="ECO:0000259" key="6">
    <source>
        <dbReference type="PROSITE" id="PS50815"/>
    </source>
</evidence>
<dbReference type="OrthoDB" id="1928087at2759"/>
<dbReference type="Proteomes" id="UP000515158">
    <property type="component" value="Unplaced"/>
</dbReference>
<feature type="domain" description="HORMA" evidence="6">
    <location>
        <begin position="25"/>
        <end position="226"/>
    </location>
</feature>
<accession>A0A6P9ACA1</accession>
<evidence type="ECO:0000256" key="4">
    <source>
        <dbReference type="ARBA" id="ARBA00023242"/>
    </source>
</evidence>
<evidence type="ECO:0000313" key="7">
    <source>
        <dbReference type="Proteomes" id="UP000515158"/>
    </source>
</evidence>
<dbReference type="Gene3D" id="3.30.40.10">
    <property type="entry name" value="Zinc/RING finger domain, C3HC4 (zinc finger)"/>
    <property type="match status" value="1"/>
</dbReference>
<dbReference type="InterPro" id="IPR011011">
    <property type="entry name" value="Znf_FYVE_PHD"/>
</dbReference>
<dbReference type="RefSeq" id="XP_034255807.1">
    <property type="nucleotide sequence ID" value="XM_034399916.1"/>
</dbReference>
<keyword evidence="5" id="KW-0469">Meiosis</keyword>
<dbReference type="KEGG" id="tpal:117653906"/>
<protein>
    <submittedName>
        <fullName evidence="8 9">HORMA domain-containing protein 2-like</fullName>
    </submittedName>
</protein>
<gene>
    <name evidence="8 9" type="primary">LOC117653906</name>
</gene>
<dbReference type="SUPFAM" id="SSF57903">
    <property type="entry name" value="FYVE/PHD zinc finger"/>
    <property type="match status" value="1"/>
</dbReference>
<organism evidence="9">
    <name type="scientific">Thrips palmi</name>
    <name type="common">Melon thrips</name>
    <dbReference type="NCBI Taxonomy" id="161013"/>
    <lineage>
        <taxon>Eukaryota</taxon>
        <taxon>Metazoa</taxon>
        <taxon>Ecdysozoa</taxon>
        <taxon>Arthropoda</taxon>
        <taxon>Hexapoda</taxon>
        <taxon>Insecta</taxon>
        <taxon>Pterygota</taxon>
        <taxon>Neoptera</taxon>
        <taxon>Paraneoptera</taxon>
        <taxon>Thysanoptera</taxon>
        <taxon>Terebrantia</taxon>
        <taxon>Thripoidea</taxon>
        <taxon>Thripidae</taxon>
        <taxon>Thrips</taxon>
    </lineage>
</organism>
<dbReference type="GO" id="GO:0051321">
    <property type="term" value="P:meiotic cell cycle"/>
    <property type="evidence" value="ECO:0007669"/>
    <property type="project" value="UniProtKB-KW"/>
</dbReference>
<evidence type="ECO:0000256" key="2">
    <source>
        <dbReference type="ARBA" id="ARBA00004286"/>
    </source>
</evidence>
<dbReference type="AlphaFoldDB" id="A0A6P9ACA1"/>
<dbReference type="SUPFAM" id="SSF56019">
    <property type="entry name" value="The spindle assembly checkpoint protein mad2"/>
    <property type="match status" value="1"/>
</dbReference>
<keyword evidence="7" id="KW-1185">Reference proteome</keyword>
<dbReference type="InterPro" id="IPR003511">
    <property type="entry name" value="HORMA_dom"/>
</dbReference>
<dbReference type="InterPro" id="IPR051294">
    <property type="entry name" value="HORMA_MeioticProgression"/>
</dbReference>
<evidence type="ECO:0000256" key="1">
    <source>
        <dbReference type="ARBA" id="ARBA00004123"/>
    </source>
</evidence>